<dbReference type="NCBIfam" id="TIGR03696">
    <property type="entry name" value="Rhs_assc_core"/>
    <property type="match status" value="1"/>
</dbReference>
<dbReference type="AlphaFoldDB" id="A0A937KEY3"/>
<proteinExistence type="predicted"/>
<dbReference type="RefSeq" id="WP_202857172.1">
    <property type="nucleotide sequence ID" value="NZ_JAEUGD010000049.1"/>
</dbReference>
<dbReference type="Gene3D" id="2.180.10.10">
    <property type="entry name" value="RHS repeat-associated core"/>
    <property type="match status" value="1"/>
</dbReference>
<evidence type="ECO:0000313" key="2">
    <source>
        <dbReference type="Proteomes" id="UP000614216"/>
    </source>
</evidence>
<accession>A0A937KEY3</accession>
<keyword evidence="2" id="KW-1185">Reference proteome</keyword>
<evidence type="ECO:0000313" key="1">
    <source>
        <dbReference type="EMBL" id="MBL6447633.1"/>
    </source>
</evidence>
<evidence type="ECO:0008006" key="3">
    <source>
        <dbReference type="Google" id="ProtNLM"/>
    </source>
</evidence>
<dbReference type="InterPro" id="IPR022385">
    <property type="entry name" value="Rhs_assc_core"/>
</dbReference>
<reference evidence="1" key="1">
    <citation type="submission" date="2021-01" db="EMBL/GenBank/DDBJ databases">
        <title>Fulvivirga kasyanovii gen. nov., sp nov., a novel member of the phylum Bacteroidetes isolated from seawater in a mussel farm.</title>
        <authorList>
            <person name="Zhao L.-H."/>
            <person name="Wang Z.-J."/>
        </authorList>
    </citation>
    <scope>NUCLEOTIDE SEQUENCE</scope>
    <source>
        <strain evidence="1">29W222</strain>
    </source>
</reference>
<dbReference type="Proteomes" id="UP000614216">
    <property type="component" value="Unassembled WGS sequence"/>
</dbReference>
<organism evidence="1 2">
    <name type="scientific">Fulvivirga marina</name>
    <dbReference type="NCBI Taxonomy" id="2494733"/>
    <lineage>
        <taxon>Bacteria</taxon>
        <taxon>Pseudomonadati</taxon>
        <taxon>Bacteroidota</taxon>
        <taxon>Cytophagia</taxon>
        <taxon>Cytophagales</taxon>
        <taxon>Fulvivirgaceae</taxon>
        <taxon>Fulvivirga</taxon>
    </lineage>
</organism>
<sequence length="405" mass="45041">MLTEGKVVQSNNYYPFGLQQNTSWTRMDQTPNAHKFNAATEYNDFTDTYDTPFRQYDPATGRFNGVDALAHMTPTLTPYRFGFNNPVSFNDPTGLTERPIILDSDRKTGGGGSILSGADNVFSMSWLSGGMGRASIGSGRYHRSYGYKGSGKGYRYSSVSAMATDAWNATPENGWSITTFENGYKTGFASGTMGSLSSLGGKGHGSLRVYNKYAGKAVGGNKFKGAYVYDFEALTFLANQGGTLEWVQNGGDPSWRLINSRHKDPSLKNWRQVGMTVEIGADAPGYTNLRWVQTVTTNRNTTDHPVSPFVDGVGTKPYYYPDYDKRFHNYKGYDIVFQDNPDAWAYSDRNTNWMAETSLVGMRDGKMERIFTLTWGFEVNGFNVTLFHPAQVTNPSNFHLNSLPK</sequence>
<protein>
    <recommendedName>
        <fullName evidence="3">RHS repeat-associated core domain-containing protein</fullName>
    </recommendedName>
</protein>
<dbReference type="EMBL" id="JAEUGD010000049">
    <property type="protein sequence ID" value="MBL6447633.1"/>
    <property type="molecule type" value="Genomic_DNA"/>
</dbReference>
<name>A0A937KEY3_9BACT</name>
<gene>
    <name evidence="1" type="ORF">JMN32_15045</name>
</gene>
<comment type="caution">
    <text evidence="1">The sequence shown here is derived from an EMBL/GenBank/DDBJ whole genome shotgun (WGS) entry which is preliminary data.</text>
</comment>